<dbReference type="GO" id="GO:0034440">
    <property type="term" value="P:lipid oxidation"/>
    <property type="evidence" value="ECO:0007669"/>
    <property type="project" value="InterPro"/>
</dbReference>
<evidence type="ECO:0000256" key="7">
    <source>
        <dbReference type="ARBA" id="ARBA00023002"/>
    </source>
</evidence>
<reference evidence="17 18" key="1">
    <citation type="submission" date="2020-06" db="EMBL/GenBank/DDBJ databases">
        <authorList>
            <consortium name="Wellcome Sanger Institute Data Sharing"/>
        </authorList>
    </citation>
    <scope>NUCLEOTIDE SEQUENCE [LARGE SCALE GENOMIC DNA]</scope>
</reference>
<evidence type="ECO:0000259" key="15">
    <source>
        <dbReference type="PROSITE" id="PS50095"/>
    </source>
</evidence>
<dbReference type="InterPro" id="IPR036392">
    <property type="entry name" value="PLAT/LH2_dom_sf"/>
</dbReference>
<dbReference type="PRINTS" id="PR00087">
    <property type="entry name" value="LIPOXYGENASE"/>
</dbReference>
<evidence type="ECO:0000313" key="17">
    <source>
        <dbReference type="Ensembl" id="ENSDCDP00010014602.1"/>
    </source>
</evidence>
<evidence type="ECO:0000256" key="14">
    <source>
        <dbReference type="RuleBase" id="RU003974"/>
    </source>
</evidence>
<comment type="caution">
    <text evidence="13">Lacks conserved residue(s) required for the propagation of feature annotation.</text>
</comment>
<feature type="binding site" evidence="10">
    <location>
        <position position="336"/>
    </location>
    <ligand>
        <name>Fe cation</name>
        <dbReference type="ChEBI" id="CHEBI:24875"/>
        <note>catalytic</note>
    </ligand>
</feature>
<reference evidence="17" key="3">
    <citation type="submission" date="2025-09" db="UniProtKB">
        <authorList>
            <consortium name="Ensembl"/>
        </authorList>
    </citation>
    <scope>IDENTIFICATION</scope>
</reference>
<dbReference type="PROSITE" id="PS50095">
    <property type="entry name" value="PLAT"/>
    <property type="match status" value="1"/>
</dbReference>
<dbReference type="Pfam" id="PF01477">
    <property type="entry name" value="PLAT"/>
    <property type="match status" value="1"/>
</dbReference>
<feature type="binding site" evidence="11">
    <location>
        <position position="21"/>
    </location>
    <ligand>
        <name>Ca(2+)</name>
        <dbReference type="ChEBI" id="CHEBI:29108"/>
        <label>1</label>
    </ligand>
</feature>
<comment type="cofactor">
    <cofactor evidence="10">
        <name>Fe cation</name>
        <dbReference type="ChEBI" id="CHEBI:24875"/>
    </cofactor>
    <text evidence="10">Binds 1 Fe cation per subunit.</text>
</comment>
<dbReference type="Ensembl" id="ENSDCDT00010015382.1">
    <property type="protein sequence ID" value="ENSDCDP00010014602.1"/>
    <property type="gene ID" value="ENSDCDG00010006655.1"/>
</dbReference>
<dbReference type="PRINTS" id="PR00467">
    <property type="entry name" value="MAMLPOXGNASE"/>
</dbReference>
<feature type="domain" description="Lipoxygenase" evidence="16">
    <location>
        <begin position="87"/>
        <end position="639"/>
    </location>
</feature>
<dbReference type="InterPro" id="IPR001885">
    <property type="entry name" value="LipOase_mml"/>
</dbReference>
<comment type="similarity">
    <text evidence="3 14">Belongs to the lipoxygenase family.</text>
</comment>
<dbReference type="InterPro" id="IPR000907">
    <property type="entry name" value="LipOase"/>
</dbReference>
<dbReference type="AlphaFoldDB" id="A0AAY4B0T5"/>
<feature type="binding site" evidence="10">
    <location>
        <position position="639"/>
    </location>
    <ligand>
        <name>Fe cation</name>
        <dbReference type="ChEBI" id="CHEBI:24875"/>
        <note>catalytic</note>
    </ligand>
</feature>
<dbReference type="InterPro" id="IPR020833">
    <property type="entry name" value="LipOase_Fe_BS"/>
</dbReference>
<keyword evidence="11" id="KW-0106">Calcium</keyword>
<dbReference type="InterPro" id="IPR036226">
    <property type="entry name" value="LipOase_C_sf"/>
</dbReference>
<keyword evidence="4" id="KW-0963">Cytoplasm</keyword>
<dbReference type="InterPro" id="IPR013819">
    <property type="entry name" value="LipOase_C"/>
</dbReference>
<dbReference type="Gene3D" id="1.20.245.10">
    <property type="entry name" value="Lipoxygenase-1, Domain 5"/>
    <property type="match status" value="1"/>
</dbReference>
<dbReference type="InterPro" id="IPR001024">
    <property type="entry name" value="PLAT/LH2_dom"/>
</dbReference>
<evidence type="ECO:0000256" key="10">
    <source>
        <dbReference type="PIRSR" id="PIRSR601885-1"/>
    </source>
</evidence>
<dbReference type="SUPFAM" id="SSF49723">
    <property type="entry name" value="Lipase/lipooxygenase domain (PLAT/LH2 domain)"/>
    <property type="match status" value="1"/>
</dbReference>
<keyword evidence="9" id="KW-0443">Lipid metabolism</keyword>
<dbReference type="GO" id="GO:0016702">
    <property type="term" value="F:oxidoreductase activity, acting on single donors with incorporation of molecular oxygen, incorporation of two atoms of oxygen"/>
    <property type="evidence" value="ECO:0007669"/>
    <property type="project" value="InterPro"/>
</dbReference>
<evidence type="ECO:0000256" key="5">
    <source>
        <dbReference type="ARBA" id="ARBA00022723"/>
    </source>
</evidence>
<evidence type="ECO:0000256" key="8">
    <source>
        <dbReference type="ARBA" id="ARBA00023004"/>
    </source>
</evidence>
<keyword evidence="6 14" id="KW-0223">Dioxygenase</keyword>
<comment type="pathway">
    <text evidence="2">Lipid metabolism.</text>
</comment>
<dbReference type="Gene3D" id="3.10.450.60">
    <property type="match status" value="1"/>
</dbReference>
<dbReference type="Gene3D" id="2.60.60.20">
    <property type="entry name" value="PLAT/LH2 domain"/>
    <property type="match status" value="1"/>
</dbReference>
<comment type="subcellular location">
    <subcellularLocation>
        <location evidence="1">Cytoplasm</location>
    </subcellularLocation>
</comment>
<evidence type="ECO:0000256" key="13">
    <source>
        <dbReference type="PROSITE-ProRule" id="PRU00152"/>
    </source>
</evidence>
<accession>A0AAY4B0T5</accession>
<dbReference type="PANTHER" id="PTHR11771">
    <property type="entry name" value="LIPOXYGENASE"/>
    <property type="match status" value="1"/>
</dbReference>
<dbReference type="SUPFAM" id="SSF48484">
    <property type="entry name" value="Lipoxigenase"/>
    <property type="match status" value="1"/>
</dbReference>
<dbReference type="GeneTree" id="ENSGT00940000156796"/>
<evidence type="ECO:0000256" key="4">
    <source>
        <dbReference type="ARBA" id="ARBA00022490"/>
    </source>
</evidence>
<dbReference type="Proteomes" id="UP000694580">
    <property type="component" value="Chromosome 4"/>
</dbReference>
<dbReference type="GO" id="GO:0005737">
    <property type="term" value="C:cytoplasm"/>
    <property type="evidence" value="ECO:0007669"/>
    <property type="project" value="UniProtKB-SubCell"/>
</dbReference>
<feature type="binding site" evidence="11">
    <location>
        <position position="82"/>
    </location>
    <ligand>
        <name>Ca(2+)</name>
        <dbReference type="ChEBI" id="CHEBI:29108"/>
        <label>1</label>
    </ligand>
</feature>
<evidence type="ECO:0000259" key="16">
    <source>
        <dbReference type="PROSITE" id="PS51393"/>
    </source>
</evidence>
<feature type="domain" description="PLAT" evidence="15">
    <location>
        <begin position="6"/>
        <end position="121"/>
    </location>
</feature>
<evidence type="ECO:0000313" key="18">
    <source>
        <dbReference type="Proteomes" id="UP000694580"/>
    </source>
</evidence>
<keyword evidence="8 10" id="KW-0408">Iron</keyword>
<keyword evidence="5 10" id="KW-0479">Metal-binding</keyword>
<evidence type="ECO:0000256" key="3">
    <source>
        <dbReference type="ARBA" id="ARBA00009419"/>
    </source>
</evidence>
<evidence type="ECO:0000256" key="12">
    <source>
        <dbReference type="PIRSR" id="PIRSR601885-3"/>
    </source>
</evidence>
<evidence type="ECO:0000256" key="6">
    <source>
        <dbReference type="ARBA" id="ARBA00022964"/>
    </source>
</evidence>
<dbReference type="SMART" id="SM00308">
    <property type="entry name" value="LH2"/>
    <property type="match status" value="1"/>
</dbReference>
<evidence type="ECO:0000256" key="11">
    <source>
        <dbReference type="PIRSR" id="PIRSR601885-2"/>
    </source>
</evidence>
<feature type="binding site" evidence="10">
    <location>
        <position position="341"/>
    </location>
    <ligand>
        <name>Fe cation</name>
        <dbReference type="ChEBI" id="CHEBI:24875"/>
        <note>catalytic</note>
    </ligand>
</feature>
<evidence type="ECO:0000256" key="9">
    <source>
        <dbReference type="ARBA" id="ARBA00023098"/>
    </source>
</evidence>
<dbReference type="PROSITE" id="PS00711">
    <property type="entry name" value="LIPOXYGENASE_1"/>
    <property type="match status" value="1"/>
</dbReference>
<dbReference type="Pfam" id="PF00305">
    <property type="entry name" value="Lipoxygenase"/>
    <property type="match status" value="1"/>
</dbReference>
<feature type="binding site" evidence="10">
    <location>
        <position position="521"/>
    </location>
    <ligand>
        <name>Fe cation</name>
        <dbReference type="ChEBI" id="CHEBI:24875"/>
        <note>catalytic</note>
    </ligand>
</feature>
<keyword evidence="18" id="KW-1185">Reference proteome</keyword>
<keyword evidence="7 14" id="KW-0560">Oxidoreductase</keyword>
<sequence>MFTNHKIYSIMVTTGDRFCAGTCSSVYVKLVGTDGESTRVKINSDQGLSRDSVSEIQLEWRAKGSPELVELEAESFLGITDDEWFCSSVVVKTPEGDEFLFPCHCWLSSSEKEVLIFQETKTKWEVYAPGLPEMVESDNALTIKVDLFVMWLSSFIPLKLNGLADNRDSWTNFHDLDQIFVDKKTKAYEYVQQHWLEDEFFGYQLLNGLNPMMIERCQTLPTNFPVTDDLVRSYLPSGSCLKTEMENGNVFLCDYKNLRSLVGKGNVINGQQQYLAAPLCLLYRNPEEKLLPVAIQLQQEPGEGNPIFLPSDSCDWTLAKIFVRNADFNEHELNYHLLRTHLIAEVFAMATVRHLPSAHPVFKLLSLHFRYTLQINIMARDQLMSLEGFFSEYTGIGYSGSLTLLKNAMDLLTYTSLCLPENIEARGLKEISTFYYRDDVLCCFWELSRYVEGVLGFYYPSDDYVQRDSEVQLWIEDIFKKGFVEKQSSGLRILSFINSFASVKELIKFITMVIFTVSGQHAAINNGQFDFGGWMPNFPSSLRQPAPTCKGETTESDILKTLPDVGTTVNTLGVWSLSLQLALGHYPEQLFVEKEPLERMEDFKRRLQVLSYDIKARNVGLPLPYTYLDPENIENSVAI</sequence>
<feature type="site" description="Essential for stabilizing binding to COTL1" evidence="12">
    <location>
        <position position="106"/>
    </location>
</feature>
<protein>
    <submittedName>
        <fullName evidence="17">Uncharacterized protein</fullName>
    </submittedName>
</protein>
<organism evidence="17 18">
    <name type="scientific">Denticeps clupeoides</name>
    <name type="common">denticle herring</name>
    <dbReference type="NCBI Taxonomy" id="299321"/>
    <lineage>
        <taxon>Eukaryota</taxon>
        <taxon>Metazoa</taxon>
        <taxon>Chordata</taxon>
        <taxon>Craniata</taxon>
        <taxon>Vertebrata</taxon>
        <taxon>Euteleostomi</taxon>
        <taxon>Actinopterygii</taxon>
        <taxon>Neopterygii</taxon>
        <taxon>Teleostei</taxon>
        <taxon>Clupei</taxon>
        <taxon>Clupeiformes</taxon>
        <taxon>Denticipitoidei</taxon>
        <taxon>Denticipitidae</taxon>
        <taxon>Denticeps</taxon>
    </lineage>
</organism>
<dbReference type="PROSITE" id="PS51393">
    <property type="entry name" value="LIPOXYGENASE_3"/>
    <property type="match status" value="1"/>
</dbReference>
<evidence type="ECO:0000256" key="1">
    <source>
        <dbReference type="ARBA" id="ARBA00004496"/>
    </source>
</evidence>
<proteinExistence type="inferred from homology"/>
<name>A0AAY4B0T5_9TELE</name>
<dbReference type="GO" id="GO:0005506">
    <property type="term" value="F:iron ion binding"/>
    <property type="evidence" value="ECO:0007669"/>
    <property type="project" value="InterPro"/>
</dbReference>
<reference evidence="17" key="2">
    <citation type="submission" date="2025-08" db="UniProtKB">
        <authorList>
            <consortium name="Ensembl"/>
        </authorList>
    </citation>
    <scope>IDENTIFICATION</scope>
</reference>
<evidence type="ECO:0000256" key="2">
    <source>
        <dbReference type="ARBA" id="ARBA00005189"/>
    </source>
</evidence>
<gene>
    <name evidence="17" type="primary">LOC114787771</name>
</gene>